<keyword evidence="1" id="KW-0808">Transferase</keyword>
<keyword evidence="5" id="KW-1185">Reference proteome</keyword>
<keyword evidence="2" id="KW-0012">Acyltransferase</keyword>
<gene>
    <name evidence="4" type="ORF">CAC42_1255</name>
</gene>
<evidence type="ECO:0000256" key="2">
    <source>
        <dbReference type="ARBA" id="ARBA00023315"/>
    </source>
</evidence>
<dbReference type="InterPro" id="IPR000182">
    <property type="entry name" value="GNAT_dom"/>
</dbReference>
<dbReference type="PANTHER" id="PTHR45910">
    <property type="entry name" value="N-ALPHA-ACETYLTRANSFERASE 20"/>
    <property type="match status" value="1"/>
</dbReference>
<sequence>MTSVRRMGPNDLLKFNRCNLDHLTETYNIGFYLDYFTKWPELCLVIEDQAGRIQGYILGKLESSPYPAPISPYNPSNAFYRSPTSQGQNYLPLHVHITCLTISPTSRRQGHATTLSAALERFGNEKKAWFVDLFVRKSNEAAVKLYKGMGYTVWRTVRGYYADGEDAWDMRKPLARDAGRKTIREGGEEAMVEPDEVW</sequence>
<dbReference type="GO" id="GO:0004596">
    <property type="term" value="F:protein-N-terminal amino-acid acetyltransferase activity"/>
    <property type="evidence" value="ECO:0007669"/>
    <property type="project" value="TreeGrafter"/>
</dbReference>
<organism evidence="4 5">
    <name type="scientific">Sphaceloma murrayae</name>
    <dbReference type="NCBI Taxonomy" id="2082308"/>
    <lineage>
        <taxon>Eukaryota</taxon>
        <taxon>Fungi</taxon>
        <taxon>Dikarya</taxon>
        <taxon>Ascomycota</taxon>
        <taxon>Pezizomycotina</taxon>
        <taxon>Dothideomycetes</taxon>
        <taxon>Dothideomycetidae</taxon>
        <taxon>Myriangiales</taxon>
        <taxon>Elsinoaceae</taxon>
        <taxon>Sphaceloma</taxon>
    </lineage>
</organism>
<dbReference type="Pfam" id="PF00583">
    <property type="entry name" value="Acetyltransf_1"/>
    <property type="match status" value="1"/>
</dbReference>
<dbReference type="SUPFAM" id="SSF55729">
    <property type="entry name" value="Acyl-CoA N-acyltransferases (Nat)"/>
    <property type="match status" value="1"/>
</dbReference>
<name>A0A2K1R2F7_9PEZI</name>
<reference evidence="4 5" key="1">
    <citation type="submission" date="2017-06" db="EMBL/GenBank/DDBJ databases">
        <title>Draft genome sequence of a variant of Elsinoe murrayae.</title>
        <authorList>
            <person name="Cheng Q."/>
        </authorList>
    </citation>
    <scope>NUCLEOTIDE SEQUENCE [LARGE SCALE GENOMIC DNA]</scope>
    <source>
        <strain evidence="4 5">CQ-2017a</strain>
    </source>
</reference>
<accession>A0A2K1R2F7</accession>
<dbReference type="OrthoDB" id="10264728at2759"/>
<comment type="caution">
    <text evidence="4">The sequence shown here is derived from an EMBL/GenBank/DDBJ whole genome shotgun (WGS) entry which is preliminary data.</text>
</comment>
<feature type="domain" description="N-acetyltransferase" evidence="3">
    <location>
        <begin position="2"/>
        <end position="175"/>
    </location>
</feature>
<dbReference type="FunCoup" id="A0A2K1R2F7">
    <property type="interactions" value="757"/>
</dbReference>
<dbReference type="EMBL" id="NKHZ01000011">
    <property type="protein sequence ID" value="PNS21476.1"/>
    <property type="molecule type" value="Genomic_DNA"/>
</dbReference>
<evidence type="ECO:0000256" key="1">
    <source>
        <dbReference type="ARBA" id="ARBA00022679"/>
    </source>
</evidence>
<proteinExistence type="predicted"/>
<evidence type="ECO:0000313" key="5">
    <source>
        <dbReference type="Proteomes" id="UP000243797"/>
    </source>
</evidence>
<dbReference type="Proteomes" id="UP000243797">
    <property type="component" value="Unassembled WGS sequence"/>
</dbReference>
<dbReference type="InterPro" id="IPR016181">
    <property type="entry name" value="Acyl_CoA_acyltransferase"/>
</dbReference>
<protein>
    <recommendedName>
        <fullName evidence="3">N-acetyltransferase domain-containing protein</fullName>
    </recommendedName>
</protein>
<dbReference type="InParanoid" id="A0A2K1R2F7"/>
<dbReference type="AlphaFoldDB" id="A0A2K1R2F7"/>
<dbReference type="Gene3D" id="3.40.630.30">
    <property type="match status" value="1"/>
</dbReference>
<dbReference type="PROSITE" id="PS51186">
    <property type="entry name" value="GNAT"/>
    <property type="match status" value="1"/>
</dbReference>
<dbReference type="STRING" id="2082308.A0A2K1R2F7"/>
<dbReference type="GO" id="GO:0031416">
    <property type="term" value="C:NatB complex"/>
    <property type="evidence" value="ECO:0007669"/>
    <property type="project" value="TreeGrafter"/>
</dbReference>
<evidence type="ECO:0000259" key="3">
    <source>
        <dbReference type="PROSITE" id="PS51186"/>
    </source>
</evidence>
<dbReference type="InterPro" id="IPR051646">
    <property type="entry name" value="NatB_acetyltransferase_subunit"/>
</dbReference>
<dbReference type="PANTHER" id="PTHR45910:SF1">
    <property type="entry name" value="N-ALPHA-ACETYLTRANSFERASE 20"/>
    <property type="match status" value="1"/>
</dbReference>
<evidence type="ECO:0000313" key="4">
    <source>
        <dbReference type="EMBL" id="PNS21476.1"/>
    </source>
</evidence>